<keyword evidence="9 11" id="KW-0012">Acyltransferase</keyword>
<dbReference type="PROSITE" id="PS50216">
    <property type="entry name" value="DHHC"/>
    <property type="match status" value="1"/>
</dbReference>
<keyword evidence="6 11" id="KW-0472">Membrane</keyword>
<evidence type="ECO:0000256" key="8">
    <source>
        <dbReference type="ARBA" id="ARBA00023288"/>
    </source>
</evidence>
<dbReference type="Proteomes" id="UP000256645">
    <property type="component" value="Unassembled WGS sequence"/>
</dbReference>
<feature type="transmembrane region" description="Helical" evidence="11 12">
    <location>
        <begin position="12"/>
        <end position="31"/>
    </location>
</feature>
<dbReference type="STRING" id="1849047.A0A3D8RGE6"/>
<dbReference type="AlphaFoldDB" id="A0A3D8RGE6"/>
<feature type="transmembrane region" description="Helical" evidence="11 12">
    <location>
        <begin position="182"/>
        <end position="204"/>
    </location>
</feature>
<keyword evidence="8 11" id="KW-0449">Lipoprotein</keyword>
<keyword evidence="2 11" id="KW-0808">Transferase</keyword>
<keyword evidence="4 11" id="KW-0256">Endoplasmic reticulum</keyword>
<comment type="catalytic activity">
    <reaction evidence="10 11 12">
        <text>L-cysteinyl-[protein] + hexadecanoyl-CoA = S-hexadecanoyl-L-cysteinyl-[protein] + CoA</text>
        <dbReference type="Rhea" id="RHEA:36683"/>
        <dbReference type="Rhea" id="RHEA-COMP:10131"/>
        <dbReference type="Rhea" id="RHEA-COMP:11032"/>
        <dbReference type="ChEBI" id="CHEBI:29950"/>
        <dbReference type="ChEBI" id="CHEBI:57287"/>
        <dbReference type="ChEBI" id="CHEBI:57379"/>
        <dbReference type="ChEBI" id="CHEBI:74151"/>
        <dbReference type="EC" id="2.3.1.225"/>
    </reaction>
</comment>
<accession>A0A3D8RGE6</accession>
<keyword evidence="5 11" id="KW-1133">Transmembrane helix</keyword>
<keyword evidence="7 11" id="KW-0564">Palmitate</keyword>
<evidence type="ECO:0000256" key="1">
    <source>
        <dbReference type="ARBA" id="ARBA00004141"/>
    </source>
</evidence>
<feature type="transmembrane region" description="Helical" evidence="11 12">
    <location>
        <begin position="43"/>
        <end position="61"/>
    </location>
</feature>
<keyword evidence="3 11" id="KW-0812">Transmembrane</keyword>
<evidence type="ECO:0000256" key="4">
    <source>
        <dbReference type="ARBA" id="ARBA00022824"/>
    </source>
</evidence>
<evidence type="ECO:0000256" key="11">
    <source>
        <dbReference type="HAMAP-Rule" id="MF_03199"/>
    </source>
</evidence>
<protein>
    <recommendedName>
        <fullName evidence="11">Palmitoyltransferase PFA4</fullName>
        <ecNumber evidence="11">2.3.1.225</ecNumber>
    </recommendedName>
    <alternativeName>
        <fullName evidence="11">Protein S-acyltransferase</fullName>
        <shortName evidence="11">PAT</shortName>
    </alternativeName>
    <alternativeName>
        <fullName evidence="11">Protein fatty acyltransferase 4</fullName>
    </alternativeName>
</protein>
<evidence type="ECO:0000256" key="7">
    <source>
        <dbReference type="ARBA" id="ARBA00023139"/>
    </source>
</evidence>
<evidence type="ECO:0000313" key="14">
    <source>
        <dbReference type="EMBL" id="RDW73112.1"/>
    </source>
</evidence>
<evidence type="ECO:0000256" key="6">
    <source>
        <dbReference type="ARBA" id="ARBA00023136"/>
    </source>
</evidence>
<dbReference type="PANTHER" id="PTHR12246">
    <property type="entry name" value="PALMITOYLTRANSFERASE ZDHHC16"/>
    <property type="match status" value="1"/>
</dbReference>
<name>A0A3D8RGE6_9HELO</name>
<evidence type="ECO:0000256" key="5">
    <source>
        <dbReference type="ARBA" id="ARBA00022989"/>
    </source>
</evidence>
<dbReference type="OrthoDB" id="331948at2759"/>
<dbReference type="GO" id="GO:0019706">
    <property type="term" value="F:protein-cysteine S-palmitoyltransferase activity"/>
    <property type="evidence" value="ECO:0007669"/>
    <property type="project" value="UniProtKB-UniRule"/>
</dbReference>
<evidence type="ECO:0000259" key="13">
    <source>
        <dbReference type="Pfam" id="PF01529"/>
    </source>
</evidence>
<dbReference type="EMBL" id="PDLM01000007">
    <property type="protein sequence ID" value="RDW73112.1"/>
    <property type="molecule type" value="Genomic_DNA"/>
</dbReference>
<reference evidence="14 15" key="1">
    <citation type="journal article" date="2018" name="IMA Fungus">
        <title>IMA Genome-F 9: Draft genome sequence of Annulohypoxylon stygium, Aspergillus mulundensis, Berkeleyomyces basicola (syn. Thielaviopsis basicola), Ceratocystis smalleyi, two Cercospora beticola strains, Coleophoma cylindrospora, Fusarium fracticaudum, Phialophora cf. hyalina, and Morchella septimelata.</title>
        <authorList>
            <person name="Wingfield B.D."/>
            <person name="Bills G.F."/>
            <person name="Dong Y."/>
            <person name="Huang W."/>
            <person name="Nel W.J."/>
            <person name="Swalarsk-Parry B.S."/>
            <person name="Vaghefi N."/>
            <person name="Wilken P.M."/>
            <person name="An Z."/>
            <person name="de Beer Z.W."/>
            <person name="De Vos L."/>
            <person name="Chen L."/>
            <person name="Duong T.A."/>
            <person name="Gao Y."/>
            <person name="Hammerbacher A."/>
            <person name="Kikkert J.R."/>
            <person name="Li Y."/>
            <person name="Li H."/>
            <person name="Li K."/>
            <person name="Li Q."/>
            <person name="Liu X."/>
            <person name="Ma X."/>
            <person name="Naidoo K."/>
            <person name="Pethybridge S.J."/>
            <person name="Sun J."/>
            <person name="Steenkamp E.T."/>
            <person name="van der Nest M.A."/>
            <person name="van Wyk S."/>
            <person name="Wingfield M.J."/>
            <person name="Xiong C."/>
            <person name="Yue Q."/>
            <person name="Zhang X."/>
        </authorList>
    </citation>
    <scope>NUCLEOTIDE SEQUENCE [LARGE SCALE GENOMIC DNA]</scope>
    <source>
        <strain evidence="14 15">BP6252</strain>
    </source>
</reference>
<organism evidence="14 15">
    <name type="scientific">Coleophoma cylindrospora</name>
    <dbReference type="NCBI Taxonomy" id="1849047"/>
    <lineage>
        <taxon>Eukaryota</taxon>
        <taxon>Fungi</taxon>
        <taxon>Dikarya</taxon>
        <taxon>Ascomycota</taxon>
        <taxon>Pezizomycotina</taxon>
        <taxon>Leotiomycetes</taxon>
        <taxon>Helotiales</taxon>
        <taxon>Dermateaceae</taxon>
        <taxon>Coleophoma</taxon>
    </lineage>
</organism>
<comment type="domain">
    <text evidence="11 12">The DHHC domain is required for palmitoyltransferase activity.</text>
</comment>
<comment type="subcellular location">
    <subcellularLocation>
        <location evidence="11">Endoplasmic reticulum membrane</location>
        <topology evidence="11">Multi-pass membrane protein</topology>
    </subcellularLocation>
    <subcellularLocation>
        <location evidence="1">Membrane</location>
        <topology evidence="1">Multi-pass membrane protein</topology>
    </subcellularLocation>
</comment>
<comment type="function">
    <text evidence="11">Mediates the reversible addition of palmitate to target proteins, thereby regulating their membrane association and biological function.</text>
</comment>
<dbReference type="GO" id="GO:0005789">
    <property type="term" value="C:endoplasmic reticulum membrane"/>
    <property type="evidence" value="ECO:0007669"/>
    <property type="project" value="UniProtKB-SubCell"/>
</dbReference>
<sequence>MTFSLQKLAVPAVSGLICFIAYTPIILFYFIEPGPLTRKELLWFNGLVFCLWWSYAQAVRIDPGPKGWAKKYGDEQAREDNEEEILKKGLRWCRKCEAIKPPRAHHCRTCGRCIPKMDHHCPWTQNCVSHTTFPHFLRFVLYCVLSTSLLSYFLFVRIHILWTNRDMPSYLGPSVWAMAHLFAVSVANGLVLFALAILLVRALYSLAINTTMIESWEIERHEALLARARKSGGYTYGSGGQKVYIRHQEFPYDIGFWKNLVQGMGTRNIFMWFLPFGKTPQISKAGTWEVNGFEAESTTWPPLDPDKLPRATIQHLAEKQKLLDEGIEAFKARQRKDYERFARLESDDDVDYESEGEYEYEEGIDGQPGWTNSEGERLKDFGVDEDAELMLPVSAAVDGFDDDDIPLGELLRRRKARQ</sequence>
<evidence type="ECO:0000256" key="12">
    <source>
        <dbReference type="RuleBase" id="RU079119"/>
    </source>
</evidence>
<feature type="domain" description="Palmitoyltransferase DHHC" evidence="13">
    <location>
        <begin position="88"/>
        <end position="217"/>
    </location>
</feature>
<evidence type="ECO:0000256" key="9">
    <source>
        <dbReference type="ARBA" id="ARBA00023315"/>
    </source>
</evidence>
<evidence type="ECO:0000256" key="10">
    <source>
        <dbReference type="ARBA" id="ARBA00048048"/>
    </source>
</evidence>
<comment type="caution">
    <text evidence="14">The sequence shown here is derived from an EMBL/GenBank/DDBJ whole genome shotgun (WGS) entry which is preliminary data.</text>
</comment>
<dbReference type="EC" id="2.3.1.225" evidence="11"/>
<dbReference type="InterPro" id="IPR033682">
    <property type="entry name" value="PFA4"/>
</dbReference>
<feature type="transmembrane region" description="Helical" evidence="11 12">
    <location>
        <begin position="139"/>
        <end position="162"/>
    </location>
</feature>
<feature type="active site" description="S-palmitoyl cysteine intermediate" evidence="11">
    <location>
        <position position="121"/>
    </location>
</feature>
<dbReference type="Pfam" id="PF01529">
    <property type="entry name" value="DHHC"/>
    <property type="match status" value="1"/>
</dbReference>
<evidence type="ECO:0000313" key="15">
    <source>
        <dbReference type="Proteomes" id="UP000256645"/>
    </source>
</evidence>
<evidence type="ECO:0000256" key="2">
    <source>
        <dbReference type="ARBA" id="ARBA00022679"/>
    </source>
</evidence>
<keyword evidence="15" id="KW-1185">Reference proteome</keyword>
<dbReference type="InterPro" id="IPR001594">
    <property type="entry name" value="Palmitoyltrfase_DHHC"/>
</dbReference>
<evidence type="ECO:0000256" key="3">
    <source>
        <dbReference type="ARBA" id="ARBA00022692"/>
    </source>
</evidence>
<comment type="similarity">
    <text evidence="11">Belongs to the DHHC palmitoyltransferase family. PFA4 subfamily.</text>
</comment>
<proteinExistence type="inferred from homology"/>
<dbReference type="InterPro" id="IPR039859">
    <property type="entry name" value="PFA4/ZDH16/20/ERF2-like"/>
</dbReference>
<gene>
    <name evidence="11" type="primary">PFA4</name>
    <name evidence="14" type="ORF">BP6252_07019</name>
</gene>
<dbReference type="HAMAP" id="MF_03199">
    <property type="entry name" value="DHHC_PAT_PFA4"/>
    <property type="match status" value="1"/>
</dbReference>